<dbReference type="EMBL" id="JAGFBR010000002">
    <property type="protein sequence ID" value="KAH0469582.1"/>
    <property type="molecule type" value="Genomic_DNA"/>
</dbReference>
<accession>A0AAV7HMG8</accession>
<gene>
    <name evidence="1" type="ORF">IEQ34_001140</name>
</gene>
<reference evidence="1 2" key="1">
    <citation type="journal article" date="2021" name="Hortic Res">
        <title>Chromosome-scale assembly of the Dendrobium chrysotoxum genome enhances the understanding of orchid evolution.</title>
        <authorList>
            <person name="Zhang Y."/>
            <person name="Zhang G.Q."/>
            <person name="Zhang D."/>
            <person name="Liu X.D."/>
            <person name="Xu X.Y."/>
            <person name="Sun W.H."/>
            <person name="Yu X."/>
            <person name="Zhu X."/>
            <person name="Wang Z.W."/>
            <person name="Zhao X."/>
            <person name="Zhong W.Y."/>
            <person name="Chen H."/>
            <person name="Yin W.L."/>
            <person name="Huang T."/>
            <person name="Niu S.C."/>
            <person name="Liu Z.J."/>
        </authorList>
    </citation>
    <scope>NUCLEOTIDE SEQUENCE [LARGE SCALE GENOMIC DNA]</scope>
    <source>
        <strain evidence="1">Lindl</strain>
    </source>
</reference>
<proteinExistence type="predicted"/>
<name>A0AAV7HMG8_DENCH</name>
<sequence length="89" mass="10303">MAMILDAFMSKFSTLLSDFVHEEVIMLLGVKDELQMLRRRMRSIQYDVWGADVWVGLFVVPLYNSNGSFRILITTKDENVANGKRTFIL</sequence>
<dbReference type="AlphaFoldDB" id="A0AAV7HMG8"/>
<evidence type="ECO:0000313" key="2">
    <source>
        <dbReference type="Proteomes" id="UP000775213"/>
    </source>
</evidence>
<protein>
    <submittedName>
        <fullName evidence="1">Uncharacterized protein</fullName>
    </submittedName>
</protein>
<evidence type="ECO:0000313" key="1">
    <source>
        <dbReference type="EMBL" id="KAH0469582.1"/>
    </source>
</evidence>
<comment type="caution">
    <text evidence="1">The sequence shown here is derived from an EMBL/GenBank/DDBJ whole genome shotgun (WGS) entry which is preliminary data.</text>
</comment>
<dbReference type="Proteomes" id="UP000775213">
    <property type="component" value="Unassembled WGS sequence"/>
</dbReference>
<keyword evidence="2" id="KW-1185">Reference proteome</keyword>
<organism evidence="1 2">
    <name type="scientific">Dendrobium chrysotoxum</name>
    <name type="common">Orchid</name>
    <dbReference type="NCBI Taxonomy" id="161865"/>
    <lineage>
        <taxon>Eukaryota</taxon>
        <taxon>Viridiplantae</taxon>
        <taxon>Streptophyta</taxon>
        <taxon>Embryophyta</taxon>
        <taxon>Tracheophyta</taxon>
        <taxon>Spermatophyta</taxon>
        <taxon>Magnoliopsida</taxon>
        <taxon>Liliopsida</taxon>
        <taxon>Asparagales</taxon>
        <taxon>Orchidaceae</taxon>
        <taxon>Epidendroideae</taxon>
        <taxon>Malaxideae</taxon>
        <taxon>Dendrobiinae</taxon>
        <taxon>Dendrobium</taxon>
    </lineage>
</organism>